<gene>
    <name evidence="3" type="ORF">H0264_03710</name>
</gene>
<dbReference type="Proteomes" id="UP000515512">
    <property type="component" value="Chromosome"/>
</dbReference>
<dbReference type="InterPro" id="IPR002155">
    <property type="entry name" value="Thiolase"/>
</dbReference>
<evidence type="ECO:0000259" key="2">
    <source>
        <dbReference type="Pfam" id="PF22691"/>
    </source>
</evidence>
<feature type="domain" description="Thiolase C-terminal" evidence="2">
    <location>
        <begin position="271"/>
        <end position="381"/>
    </location>
</feature>
<dbReference type="RefSeq" id="WP_181582656.1">
    <property type="nucleotide sequence ID" value="NZ_CP059399.1"/>
</dbReference>
<sequence length="391" mass="40439">MTGLSGRAAIVGIGATDFSKDSGRSELRLAAEAVTAALADAGLTPADVDGLTTFTMDTNTQAAVARAAGIPSLKFFSNIPFGGGAAAATVQQAAMAVATGVADVVVAYRAFNERSGNRFGQFATHLATGNPTSSGVDNAFSYTHGLGTPAAQVAMVARRYMHVSGATSADFGRVAVADRKHAAVNPAAHFYGKPITLEEHQSSRWIAEPLHLLDCCQETDGGVAIVVTSAERARDLPNKPAVIRGAAQGSGADQYVMTSYYRDAMTGLPEMGLVGDQLWAQSGLGPQDMQAAILYDHFTPFVLMQLEELGFCGRGEAKDFVKDGAIELGGRLPLNTHGGQLGEAYIHGMNGIAEGVRQIRGASVNQVAGLENIVVTAGTGVPTSGLVLSAN</sequence>
<dbReference type="PANTHER" id="PTHR42870:SF1">
    <property type="entry name" value="NON-SPECIFIC LIPID-TRANSFER PROTEIN-LIKE 2"/>
    <property type="match status" value="1"/>
</dbReference>
<dbReference type="InterPro" id="IPR020616">
    <property type="entry name" value="Thiolase_N"/>
</dbReference>
<name>A0A7D6Z510_9NOCA</name>
<reference evidence="3 4" key="1">
    <citation type="submission" date="2020-07" db="EMBL/GenBank/DDBJ databases">
        <authorList>
            <person name="Zhuang K."/>
            <person name="Ran Y."/>
        </authorList>
    </citation>
    <scope>NUCLEOTIDE SEQUENCE [LARGE SCALE GENOMIC DNA]</scope>
    <source>
        <strain evidence="3 4">WCH-YHL-001</strain>
    </source>
</reference>
<dbReference type="KEGG" id="nhu:H0264_03710"/>
<dbReference type="NCBIfam" id="NF005892">
    <property type="entry name" value="PRK07855.1"/>
    <property type="match status" value="1"/>
</dbReference>
<keyword evidence="4" id="KW-1185">Reference proteome</keyword>
<organism evidence="3 4">
    <name type="scientific">Nocardia huaxiensis</name>
    <dbReference type="NCBI Taxonomy" id="2755382"/>
    <lineage>
        <taxon>Bacteria</taxon>
        <taxon>Bacillati</taxon>
        <taxon>Actinomycetota</taxon>
        <taxon>Actinomycetes</taxon>
        <taxon>Mycobacteriales</taxon>
        <taxon>Nocardiaceae</taxon>
        <taxon>Nocardia</taxon>
    </lineage>
</organism>
<dbReference type="PIRSF" id="PIRSF000429">
    <property type="entry name" value="Ac-CoA_Ac_transf"/>
    <property type="match status" value="1"/>
</dbReference>
<dbReference type="EMBL" id="CP059399">
    <property type="protein sequence ID" value="QLY31464.1"/>
    <property type="molecule type" value="Genomic_DNA"/>
</dbReference>
<dbReference type="Gene3D" id="3.40.47.10">
    <property type="match status" value="1"/>
</dbReference>
<accession>A0A7D6Z510</accession>
<dbReference type="InterPro" id="IPR055140">
    <property type="entry name" value="Thiolase_C_2"/>
</dbReference>
<proteinExistence type="predicted"/>
<protein>
    <submittedName>
        <fullName evidence="3">Lipid-transfer protein</fullName>
    </submittedName>
</protein>
<evidence type="ECO:0000259" key="1">
    <source>
        <dbReference type="Pfam" id="PF00108"/>
    </source>
</evidence>
<dbReference type="Pfam" id="PF00108">
    <property type="entry name" value="Thiolase_N"/>
    <property type="match status" value="1"/>
</dbReference>
<dbReference type="Pfam" id="PF22691">
    <property type="entry name" value="Thiolase_C_1"/>
    <property type="match status" value="1"/>
</dbReference>
<evidence type="ECO:0000313" key="4">
    <source>
        <dbReference type="Proteomes" id="UP000515512"/>
    </source>
</evidence>
<dbReference type="AlphaFoldDB" id="A0A7D6Z510"/>
<dbReference type="PANTHER" id="PTHR42870">
    <property type="entry name" value="ACETYL-COA C-ACETYLTRANSFERASE"/>
    <property type="match status" value="1"/>
</dbReference>
<dbReference type="CDD" id="cd00829">
    <property type="entry name" value="SCP-x_thiolase"/>
    <property type="match status" value="1"/>
</dbReference>
<dbReference type="GO" id="GO:0016747">
    <property type="term" value="F:acyltransferase activity, transferring groups other than amino-acyl groups"/>
    <property type="evidence" value="ECO:0007669"/>
    <property type="project" value="InterPro"/>
</dbReference>
<evidence type="ECO:0000313" key="3">
    <source>
        <dbReference type="EMBL" id="QLY31464.1"/>
    </source>
</evidence>
<feature type="domain" description="Thiolase N-terminal" evidence="1">
    <location>
        <begin position="10"/>
        <end position="230"/>
    </location>
</feature>
<dbReference type="InterPro" id="IPR016039">
    <property type="entry name" value="Thiolase-like"/>
</dbReference>
<dbReference type="SUPFAM" id="SSF53901">
    <property type="entry name" value="Thiolase-like"/>
    <property type="match status" value="2"/>
</dbReference>